<evidence type="ECO:0000313" key="2">
    <source>
        <dbReference type="EMBL" id="CAG6727149.1"/>
    </source>
</evidence>
<evidence type="ECO:0000256" key="1">
    <source>
        <dbReference type="SAM" id="Phobius"/>
    </source>
</evidence>
<protein>
    <submittedName>
        <fullName evidence="2">Uncharacterized protein</fullName>
    </submittedName>
</protein>
<keyword evidence="1" id="KW-0472">Membrane</keyword>
<dbReference type="EMBL" id="HBUF01373279">
    <property type="protein sequence ID" value="CAG6727149.1"/>
    <property type="molecule type" value="Transcribed_RNA"/>
</dbReference>
<proteinExistence type="predicted"/>
<feature type="transmembrane region" description="Helical" evidence="1">
    <location>
        <begin position="107"/>
        <end position="130"/>
    </location>
</feature>
<feature type="transmembrane region" description="Helical" evidence="1">
    <location>
        <begin position="12"/>
        <end position="35"/>
    </location>
</feature>
<keyword evidence="1" id="KW-1133">Transmembrane helix</keyword>
<sequence>MRDLLSSSLQVGAVLITLVCSLFPSTGLFVLFLIFSSSLMISSLFLIFSLSFTVVFRTTVSAACSMFSILTLIFISLSSLLSWGCSLSSLLTSFTLMLVFSSPSPLFFVSSFSLLIAGLYICLFVFITLVSPVSFEHIDGSSILPVFSVSVSSTLSLGLFEVLSESSLRSPYARVHSLFRFSSSLRFFSSRRLCFSSEVESSEEHESIETLLFLGVSSSLKPSYVRSVCLFWIPSSTFICPVL</sequence>
<name>A0A8D8YEM9_9HEMI</name>
<dbReference type="AlphaFoldDB" id="A0A8D8YEM9"/>
<reference evidence="2" key="1">
    <citation type="submission" date="2021-05" db="EMBL/GenBank/DDBJ databases">
        <authorList>
            <person name="Alioto T."/>
            <person name="Alioto T."/>
            <person name="Gomez Garrido J."/>
        </authorList>
    </citation>
    <scope>NUCLEOTIDE SEQUENCE</scope>
</reference>
<accession>A0A8D8YEM9</accession>
<organism evidence="2">
    <name type="scientific">Cacopsylla melanoneura</name>
    <dbReference type="NCBI Taxonomy" id="428564"/>
    <lineage>
        <taxon>Eukaryota</taxon>
        <taxon>Metazoa</taxon>
        <taxon>Ecdysozoa</taxon>
        <taxon>Arthropoda</taxon>
        <taxon>Hexapoda</taxon>
        <taxon>Insecta</taxon>
        <taxon>Pterygota</taxon>
        <taxon>Neoptera</taxon>
        <taxon>Paraneoptera</taxon>
        <taxon>Hemiptera</taxon>
        <taxon>Sternorrhyncha</taxon>
        <taxon>Psylloidea</taxon>
        <taxon>Psyllidae</taxon>
        <taxon>Psyllinae</taxon>
        <taxon>Cacopsylla</taxon>
    </lineage>
</organism>
<keyword evidence="1" id="KW-0812">Transmembrane</keyword>